<evidence type="ECO:0000256" key="1">
    <source>
        <dbReference type="SAM" id="Coils"/>
    </source>
</evidence>
<evidence type="ECO:0000256" key="2">
    <source>
        <dbReference type="SAM" id="Phobius"/>
    </source>
</evidence>
<sequence length="331" mass="38594">MSAVPQRTQILVKDLFFQQKYNLTHSQTDLMAYLVNVVYWAINVGGYYVITTSKIMSDLPEMGKKSIEANLKVLKDLGLIESKIVEVREWKGKPKVRGIKLPEKGLEYNAKLVLPPQDERVRELQKEKAELERKNQELEEIIKRLSVSESLSSNEPKSETENPKPLIINLPTESEVEIFTAEVTKRFGKSLEPICNFVPTFKKETTFYINSYNKLAIITPKGDYKQLSDPIQIKRFWQWLDEHQERIGKVIDFKKPLDLEELKERYLGVEILLSNQEFILEEFVAVKNGVKIKIRDKLTNDCRFFTDSQSKKDAIFTLEYWESIILKVLKK</sequence>
<feature type="coiled-coil region" evidence="1">
    <location>
        <begin position="117"/>
        <end position="151"/>
    </location>
</feature>
<keyword evidence="2" id="KW-0472">Membrane</keyword>
<keyword evidence="1" id="KW-0175">Coiled coil</keyword>
<keyword evidence="2" id="KW-0812">Transmembrane</keyword>
<gene>
    <name evidence="3" type="ORF">MNB_SV-14-170</name>
</gene>
<keyword evidence="2" id="KW-1133">Transmembrane helix</keyword>
<feature type="transmembrane region" description="Helical" evidence="2">
    <location>
        <begin position="30"/>
        <end position="50"/>
    </location>
</feature>
<protein>
    <submittedName>
        <fullName evidence="3">Uncharacterized protein</fullName>
    </submittedName>
</protein>
<reference evidence="3" key="1">
    <citation type="submission" date="2016-10" db="EMBL/GenBank/DDBJ databases">
        <authorList>
            <person name="de Groot N.N."/>
        </authorList>
    </citation>
    <scope>NUCLEOTIDE SEQUENCE</scope>
</reference>
<organism evidence="3">
    <name type="scientific">hydrothermal vent metagenome</name>
    <dbReference type="NCBI Taxonomy" id="652676"/>
    <lineage>
        <taxon>unclassified sequences</taxon>
        <taxon>metagenomes</taxon>
        <taxon>ecological metagenomes</taxon>
    </lineage>
</organism>
<dbReference type="AlphaFoldDB" id="A0A1W1CNX9"/>
<dbReference type="EMBL" id="FPHN01000227">
    <property type="protein sequence ID" value="SFV67516.1"/>
    <property type="molecule type" value="Genomic_DNA"/>
</dbReference>
<evidence type="ECO:0000313" key="3">
    <source>
        <dbReference type="EMBL" id="SFV67516.1"/>
    </source>
</evidence>
<accession>A0A1W1CNX9</accession>
<name>A0A1W1CNX9_9ZZZZ</name>
<proteinExistence type="predicted"/>